<feature type="non-terminal residue" evidence="1">
    <location>
        <position position="42"/>
    </location>
</feature>
<evidence type="ECO:0000313" key="2">
    <source>
        <dbReference type="Proteomes" id="UP000197032"/>
    </source>
</evidence>
<accession>A0A1Z5HTV7</accession>
<comment type="caution">
    <text evidence="1">The sequence shown here is derived from an EMBL/GenBank/DDBJ whole genome shotgun (WGS) entry which is preliminary data.</text>
</comment>
<sequence>MSSNITDIFLIIVAFLNCVFRSNWIPIPVQTGRLVRFKLDAR</sequence>
<evidence type="ECO:0000313" key="1">
    <source>
        <dbReference type="EMBL" id="GAW92755.1"/>
    </source>
</evidence>
<proteinExistence type="predicted"/>
<dbReference type="Proteomes" id="UP000197032">
    <property type="component" value="Unassembled WGS sequence"/>
</dbReference>
<dbReference type="AlphaFoldDB" id="A0A1Z5HTV7"/>
<gene>
    <name evidence="1" type="ORF">KKC1_19050</name>
</gene>
<name>A0A1Z5HTV7_9FIRM</name>
<reference evidence="2" key="1">
    <citation type="journal article" date="2017" name="Appl. Environ. Microbiol.">
        <title>Genomic analysis of Calderihabitans maritimus KKC1, a thermophilic hydrogenogenic carboxydotrophic bacterium isolated from marine sediment.</title>
        <authorList>
            <person name="Omae K."/>
            <person name="Yoneda Y."/>
            <person name="Fukuyama Y."/>
            <person name="Yoshida T."/>
            <person name="Sako Y."/>
        </authorList>
    </citation>
    <scope>NUCLEOTIDE SEQUENCE [LARGE SCALE GENOMIC DNA]</scope>
    <source>
        <strain evidence="2">KKC1</strain>
    </source>
</reference>
<protein>
    <submittedName>
        <fullName evidence="1">Uncharacterized protein</fullName>
    </submittedName>
</protein>
<keyword evidence="2" id="KW-1185">Reference proteome</keyword>
<dbReference type="EMBL" id="BDGJ01000097">
    <property type="protein sequence ID" value="GAW92755.1"/>
    <property type="molecule type" value="Genomic_DNA"/>
</dbReference>
<organism evidence="1 2">
    <name type="scientific">Calderihabitans maritimus</name>
    <dbReference type="NCBI Taxonomy" id="1246530"/>
    <lineage>
        <taxon>Bacteria</taxon>
        <taxon>Bacillati</taxon>
        <taxon>Bacillota</taxon>
        <taxon>Clostridia</taxon>
        <taxon>Neomoorellales</taxon>
        <taxon>Calderihabitantaceae</taxon>
        <taxon>Calderihabitans</taxon>
    </lineage>
</organism>